<evidence type="ECO:0000259" key="12">
    <source>
        <dbReference type="Pfam" id="PF04452"/>
    </source>
</evidence>
<dbReference type="PANTHER" id="PTHR30027">
    <property type="entry name" value="RIBOSOMAL RNA SMALL SUBUNIT METHYLTRANSFERASE E"/>
    <property type="match status" value="1"/>
</dbReference>
<dbReference type="Pfam" id="PF20260">
    <property type="entry name" value="PUA_4"/>
    <property type="match status" value="1"/>
</dbReference>
<keyword evidence="7" id="KW-0808">Transferase</keyword>
<dbReference type="AlphaFoldDB" id="A0A0F8YAZ0"/>
<evidence type="ECO:0000256" key="3">
    <source>
        <dbReference type="ARBA" id="ARBA00012328"/>
    </source>
</evidence>
<dbReference type="Pfam" id="PF04452">
    <property type="entry name" value="Methyltrans_RNA"/>
    <property type="match status" value="1"/>
</dbReference>
<dbReference type="InterPro" id="IPR016039">
    <property type="entry name" value="Thiolase-like"/>
</dbReference>
<keyword evidence="6" id="KW-0489">Methyltransferase</keyword>
<dbReference type="SUPFAM" id="SSF53901">
    <property type="entry name" value="Thiolase-like"/>
    <property type="match status" value="1"/>
</dbReference>
<keyword evidence="5" id="KW-0698">rRNA processing</keyword>
<evidence type="ECO:0000313" key="14">
    <source>
        <dbReference type="EMBL" id="KKK51294.1"/>
    </source>
</evidence>
<dbReference type="InterPro" id="IPR029028">
    <property type="entry name" value="Alpha/beta_knot_MTases"/>
</dbReference>
<comment type="subcellular location">
    <subcellularLocation>
        <location evidence="1">Cytoplasm</location>
    </subcellularLocation>
</comment>
<dbReference type="InterPro" id="IPR046887">
    <property type="entry name" value="RsmE_PUA-like"/>
</dbReference>
<evidence type="ECO:0000256" key="2">
    <source>
        <dbReference type="ARBA" id="ARBA00005528"/>
    </source>
</evidence>
<dbReference type="InterPro" id="IPR046886">
    <property type="entry name" value="RsmE_MTase_dom"/>
</dbReference>
<feature type="domain" description="Ribosomal RNA small subunit methyltransferase E methyltransferase" evidence="12">
    <location>
        <begin position="82"/>
        <end position="160"/>
    </location>
</feature>
<evidence type="ECO:0000256" key="1">
    <source>
        <dbReference type="ARBA" id="ARBA00004496"/>
    </source>
</evidence>
<dbReference type="InterPro" id="IPR015947">
    <property type="entry name" value="PUA-like_sf"/>
</dbReference>
<reference evidence="14" key="1">
    <citation type="journal article" date="2015" name="Nature">
        <title>Complex archaea that bridge the gap between prokaryotes and eukaryotes.</title>
        <authorList>
            <person name="Spang A."/>
            <person name="Saw J.H."/>
            <person name="Jorgensen S.L."/>
            <person name="Zaremba-Niedzwiedzka K."/>
            <person name="Martijn J."/>
            <person name="Lind A.E."/>
            <person name="van Eijk R."/>
            <person name="Schleper C."/>
            <person name="Guy L."/>
            <person name="Ettema T.J."/>
        </authorList>
    </citation>
    <scope>NUCLEOTIDE SEQUENCE</scope>
</reference>
<evidence type="ECO:0000256" key="8">
    <source>
        <dbReference type="ARBA" id="ARBA00022691"/>
    </source>
</evidence>
<feature type="non-terminal residue" evidence="14">
    <location>
        <position position="240"/>
    </location>
</feature>
<feature type="domain" description="Ribosomal RNA small subunit methyltransferase E PUA-like" evidence="13">
    <location>
        <begin position="28"/>
        <end position="69"/>
    </location>
</feature>
<evidence type="ECO:0000256" key="10">
    <source>
        <dbReference type="ARBA" id="ARBA00047944"/>
    </source>
</evidence>
<evidence type="ECO:0000259" key="11">
    <source>
        <dbReference type="Pfam" id="PF00108"/>
    </source>
</evidence>
<keyword evidence="8" id="KW-0949">S-adenosyl-L-methionine</keyword>
<accession>A0A0F8YAZ0</accession>
<evidence type="ECO:0000256" key="5">
    <source>
        <dbReference type="ARBA" id="ARBA00022552"/>
    </source>
</evidence>
<dbReference type="InterPro" id="IPR020616">
    <property type="entry name" value="Thiolase_N"/>
</dbReference>
<sequence>MSCSISLIALPLPRRLLRRHHRQNRPLAHHALHVLRLKAGAEVELFDGRGAVAAGVIAQASRKGVTVRVAQPLKIAGRRGPVVHVAFALPKGKRLDWLLEKATELGAASLRPIGFHRSIPGAGRSGTLSPAQRDRWFTHCVAAGKQCGLSWLPVIEEYEDDTETEPRDAETLGEQYSISRREQDRYACLSQTRCQDARRRGVFDDEINHLAQEFGDRETAAKLVEQDHKLVRFYIPTNAR</sequence>
<evidence type="ECO:0000256" key="6">
    <source>
        <dbReference type="ARBA" id="ARBA00022603"/>
    </source>
</evidence>
<evidence type="ECO:0000256" key="9">
    <source>
        <dbReference type="ARBA" id="ARBA00025699"/>
    </source>
</evidence>
<dbReference type="Gene3D" id="3.40.1280.10">
    <property type="match status" value="1"/>
</dbReference>
<dbReference type="SUPFAM" id="SSF75217">
    <property type="entry name" value="alpha/beta knot"/>
    <property type="match status" value="1"/>
</dbReference>
<comment type="catalytic activity">
    <reaction evidence="10">
        <text>uridine(1498) in 16S rRNA + S-adenosyl-L-methionine = N(3)-methyluridine(1498) in 16S rRNA + S-adenosyl-L-homocysteine + H(+)</text>
        <dbReference type="Rhea" id="RHEA:42920"/>
        <dbReference type="Rhea" id="RHEA-COMP:10283"/>
        <dbReference type="Rhea" id="RHEA-COMP:10284"/>
        <dbReference type="ChEBI" id="CHEBI:15378"/>
        <dbReference type="ChEBI" id="CHEBI:57856"/>
        <dbReference type="ChEBI" id="CHEBI:59789"/>
        <dbReference type="ChEBI" id="CHEBI:65315"/>
        <dbReference type="ChEBI" id="CHEBI:74502"/>
        <dbReference type="EC" id="2.1.1.193"/>
    </reaction>
</comment>
<dbReference type="InterPro" id="IPR006700">
    <property type="entry name" value="RsmE"/>
</dbReference>
<dbReference type="InterPro" id="IPR029026">
    <property type="entry name" value="tRNA_m1G_MTases_N"/>
</dbReference>
<protein>
    <recommendedName>
        <fullName evidence="3">16S rRNA (uracil(1498)-N(3))-methyltransferase</fullName>
        <ecNumber evidence="3">2.1.1.193</ecNumber>
    </recommendedName>
</protein>
<name>A0A0F8YAZ0_9ZZZZ</name>
<dbReference type="GO" id="GO:0070042">
    <property type="term" value="F:rRNA (uridine-N3-)-methyltransferase activity"/>
    <property type="evidence" value="ECO:0007669"/>
    <property type="project" value="TreeGrafter"/>
</dbReference>
<feature type="domain" description="Thiolase N-terminal" evidence="11">
    <location>
        <begin position="169"/>
        <end position="207"/>
    </location>
</feature>
<dbReference type="SUPFAM" id="SSF88697">
    <property type="entry name" value="PUA domain-like"/>
    <property type="match status" value="1"/>
</dbReference>
<dbReference type="GO" id="GO:0005737">
    <property type="term" value="C:cytoplasm"/>
    <property type="evidence" value="ECO:0007669"/>
    <property type="project" value="UniProtKB-SubCell"/>
</dbReference>
<keyword evidence="4" id="KW-0963">Cytoplasm</keyword>
<evidence type="ECO:0000256" key="4">
    <source>
        <dbReference type="ARBA" id="ARBA00022490"/>
    </source>
</evidence>
<dbReference type="NCBIfam" id="TIGR00046">
    <property type="entry name" value="RsmE family RNA methyltransferase"/>
    <property type="match status" value="1"/>
</dbReference>
<dbReference type="GO" id="GO:0070475">
    <property type="term" value="P:rRNA base methylation"/>
    <property type="evidence" value="ECO:0007669"/>
    <property type="project" value="TreeGrafter"/>
</dbReference>
<comment type="similarity">
    <text evidence="2">Belongs to the RNA methyltransferase RsmE family.</text>
</comment>
<dbReference type="Pfam" id="PF00108">
    <property type="entry name" value="Thiolase_N"/>
    <property type="match status" value="1"/>
</dbReference>
<comment type="function">
    <text evidence="9">Specifically methylates the N3 position of the uracil ring of uridine 1498 (m3U1498) in 16S rRNA. Acts on the fully assembled 30S ribosomal subunit.</text>
</comment>
<proteinExistence type="inferred from homology"/>
<dbReference type="PANTHER" id="PTHR30027:SF3">
    <property type="entry name" value="16S RRNA (URACIL(1498)-N(3))-METHYLTRANSFERASE"/>
    <property type="match status" value="1"/>
</dbReference>
<dbReference type="GO" id="GO:0016747">
    <property type="term" value="F:acyltransferase activity, transferring groups other than amino-acyl groups"/>
    <property type="evidence" value="ECO:0007669"/>
    <property type="project" value="InterPro"/>
</dbReference>
<gene>
    <name evidence="14" type="ORF">LCGC14_3116380</name>
</gene>
<dbReference type="EC" id="2.1.1.193" evidence="3"/>
<comment type="caution">
    <text evidence="14">The sequence shown here is derived from an EMBL/GenBank/DDBJ whole genome shotgun (WGS) entry which is preliminary data.</text>
</comment>
<evidence type="ECO:0000259" key="13">
    <source>
        <dbReference type="Pfam" id="PF20260"/>
    </source>
</evidence>
<dbReference type="EMBL" id="LAZR01067580">
    <property type="protein sequence ID" value="KKK51294.1"/>
    <property type="molecule type" value="Genomic_DNA"/>
</dbReference>
<organism evidence="14">
    <name type="scientific">marine sediment metagenome</name>
    <dbReference type="NCBI Taxonomy" id="412755"/>
    <lineage>
        <taxon>unclassified sequences</taxon>
        <taxon>metagenomes</taxon>
        <taxon>ecological metagenomes</taxon>
    </lineage>
</organism>
<evidence type="ECO:0000256" key="7">
    <source>
        <dbReference type="ARBA" id="ARBA00022679"/>
    </source>
</evidence>